<keyword evidence="3" id="KW-1185">Reference proteome</keyword>
<evidence type="ECO:0000259" key="1">
    <source>
        <dbReference type="SMART" id="SM00864"/>
    </source>
</evidence>
<evidence type="ECO:0000313" key="3">
    <source>
        <dbReference type="Proteomes" id="UP000317036"/>
    </source>
</evidence>
<dbReference type="SUPFAM" id="SSF52490">
    <property type="entry name" value="Tubulin nucleotide-binding domain-like"/>
    <property type="match status" value="1"/>
</dbReference>
<proteinExistence type="predicted"/>
<protein>
    <recommendedName>
        <fullName evidence="1">Tubulin/FtsZ GTPase domain-containing protein</fullName>
    </recommendedName>
</protein>
<dbReference type="AlphaFoldDB" id="A0A559KCU9"/>
<organism evidence="2 3">
    <name type="scientific">Paenibacillus cremeus</name>
    <dbReference type="NCBI Taxonomy" id="2163881"/>
    <lineage>
        <taxon>Bacteria</taxon>
        <taxon>Bacillati</taxon>
        <taxon>Bacillota</taxon>
        <taxon>Bacilli</taxon>
        <taxon>Bacillales</taxon>
        <taxon>Paenibacillaceae</taxon>
        <taxon>Paenibacillus</taxon>
    </lineage>
</organism>
<accession>A0A559KCU9</accession>
<comment type="caution">
    <text evidence="2">The sequence shown here is derived from an EMBL/GenBank/DDBJ whole genome shotgun (WGS) entry which is preliminary data.</text>
</comment>
<name>A0A559KCU9_9BACL</name>
<dbReference type="Pfam" id="PF00091">
    <property type="entry name" value="Tubulin"/>
    <property type="match status" value="1"/>
</dbReference>
<reference evidence="2 3" key="1">
    <citation type="submission" date="2019-07" db="EMBL/GenBank/DDBJ databases">
        <authorList>
            <person name="Kim J."/>
        </authorList>
    </citation>
    <scope>NUCLEOTIDE SEQUENCE [LARGE SCALE GENOMIC DNA]</scope>
    <source>
        <strain evidence="2 3">JC52</strain>
    </source>
</reference>
<sequence>MLGVLGLGQAGSNFAEEASKYGIVSGVINYSQKDLDSVDVKHKLRLLGSEGVGKNRDEAIALFQDQWEIALKFIQDHFSNCDVIAFAFSSSGGSGSGISPILLDIATNSMPDKTFIAFVVMPELSEATSSQINCLKTFEELSGLNIAIFPVDNQLVRNQNPYVGKNKLYELSNRNSIALLYKLAMYTDMHSKNGNFDKKDFITVLRTQGIATIAEVDIAVVGQNISLTPEGVADKVRKSWANTLFTPVEMEKVTRAAIIFDGQESLMEQIRHDLMFSEFIHGMPVDLFEGNYHESNGKIVSILTGLAWCNSRLQDIERLNKSNQERVESMMANQMSYQSNASDLLSKIRKPVEKEQKKSMLDILSKYKR</sequence>
<dbReference type="SMART" id="SM00864">
    <property type="entry name" value="Tubulin"/>
    <property type="match status" value="1"/>
</dbReference>
<dbReference type="Proteomes" id="UP000317036">
    <property type="component" value="Unassembled WGS sequence"/>
</dbReference>
<evidence type="ECO:0000313" key="2">
    <source>
        <dbReference type="EMBL" id="TVY09944.1"/>
    </source>
</evidence>
<dbReference type="InterPro" id="IPR003008">
    <property type="entry name" value="Tubulin_FtsZ_GTPase"/>
</dbReference>
<dbReference type="EMBL" id="VNJI01000011">
    <property type="protein sequence ID" value="TVY09944.1"/>
    <property type="molecule type" value="Genomic_DNA"/>
</dbReference>
<dbReference type="GO" id="GO:0005525">
    <property type="term" value="F:GTP binding"/>
    <property type="evidence" value="ECO:0007669"/>
    <property type="project" value="InterPro"/>
</dbReference>
<dbReference type="RefSeq" id="WP_144846552.1">
    <property type="nucleotide sequence ID" value="NZ_VNJI01000011.1"/>
</dbReference>
<dbReference type="Gene3D" id="3.40.50.1440">
    <property type="entry name" value="Tubulin/FtsZ, GTPase domain"/>
    <property type="match status" value="1"/>
</dbReference>
<feature type="domain" description="Tubulin/FtsZ GTPase" evidence="1">
    <location>
        <begin position="1"/>
        <end position="194"/>
    </location>
</feature>
<dbReference type="InterPro" id="IPR036525">
    <property type="entry name" value="Tubulin/FtsZ_GTPase_sf"/>
</dbReference>
<dbReference type="OrthoDB" id="2571143at2"/>
<gene>
    <name evidence="2" type="ORF">FPZ49_11270</name>
</gene>